<comment type="caution">
    <text evidence="1">The sequence shown here is derived from an EMBL/GenBank/DDBJ whole genome shotgun (WGS) entry which is preliminary data.</text>
</comment>
<organism evidence="1 2">
    <name type="scientific">Pistacia atlantica</name>
    <dbReference type="NCBI Taxonomy" id="434234"/>
    <lineage>
        <taxon>Eukaryota</taxon>
        <taxon>Viridiplantae</taxon>
        <taxon>Streptophyta</taxon>
        <taxon>Embryophyta</taxon>
        <taxon>Tracheophyta</taxon>
        <taxon>Spermatophyta</taxon>
        <taxon>Magnoliopsida</taxon>
        <taxon>eudicotyledons</taxon>
        <taxon>Gunneridae</taxon>
        <taxon>Pentapetalae</taxon>
        <taxon>rosids</taxon>
        <taxon>malvids</taxon>
        <taxon>Sapindales</taxon>
        <taxon>Anacardiaceae</taxon>
        <taxon>Pistacia</taxon>
    </lineage>
</organism>
<accession>A0ACC1C8X6</accession>
<dbReference type="EMBL" id="CM047897">
    <property type="protein sequence ID" value="KAJ0112179.1"/>
    <property type="molecule type" value="Genomic_DNA"/>
</dbReference>
<evidence type="ECO:0000313" key="1">
    <source>
        <dbReference type="EMBL" id="KAJ0112179.1"/>
    </source>
</evidence>
<evidence type="ECO:0000313" key="2">
    <source>
        <dbReference type="Proteomes" id="UP001164250"/>
    </source>
</evidence>
<protein>
    <submittedName>
        <fullName evidence="1">Uncharacterized protein</fullName>
    </submittedName>
</protein>
<dbReference type="Proteomes" id="UP001164250">
    <property type="component" value="Chromosome 1"/>
</dbReference>
<reference evidence="2" key="1">
    <citation type="journal article" date="2023" name="G3 (Bethesda)">
        <title>Genome assembly and association tests identify interacting loci associated with vigor, precocity, and sex in interspecific pistachio rootstocks.</title>
        <authorList>
            <person name="Palmer W."/>
            <person name="Jacygrad E."/>
            <person name="Sagayaradj S."/>
            <person name="Cavanaugh K."/>
            <person name="Han R."/>
            <person name="Bertier L."/>
            <person name="Beede B."/>
            <person name="Kafkas S."/>
            <person name="Golino D."/>
            <person name="Preece J."/>
            <person name="Michelmore R."/>
        </authorList>
    </citation>
    <scope>NUCLEOTIDE SEQUENCE [LARGE SCALE GENOMIC DNA]</scope>
</reference>
<proteinExistence type="predicted"/>
<sequence length="819" mass="91753">MACNKDEAMRAKELAEKKFAENDIYGAKRVALKAQKLYPELDGLPQFLAALDVHISFGERINGEVDWYGVLGVGPLADDDTIRKHYRKLALVLHPDKNKSVGAEGAFQILSEAWSLLSDKTKRIAYDQKRYAQVSNVKSSSSVPAGENGFCNVSNNINLNARDQRCATFAKHPSPHFRPKPNTFWTTCNACKMHFEYLRTYLNHNLLCPNCRQPFVAIETTPPPLNGGISSAPWASYVQQHNSSQTTVIENSYGLGRKPAPATKMSSASSSGVDLLKKAFQSGAFSNSGSASCAVAPSILAGQAASGIQLSHGQLKRGREDAATAFMRGEAFQVKTHDLKKGVFGLSTGSSSAGFSSVTKVDRPKKKRRKDEHRLNNIEREMANQISSGIGGVGVPGSENGIFKTVKMKIAGIQKSNSSRELSQLDIWSMLMGKAKKEICRKLDEWSMESMLKTSHESRSIGKEIKEKKERQKDNVNGLETDAKVCSELLDTKTGVQAEKSSLAKSDIEPANKDMDPTSMSVLDPDFHDFDQDRTEKSFGENQVWAVYDDDDGMPRYYAMIHSVISLKPFKVRISWLNSKSNNELAPLNWVASGFPKTSGEFWRGKYEVNNSLNSFSHKVRWAKGTRGAIQIYPRKGDVWALYRNWSTNWNEQTPDEVIHKYDMVEVLEDYNEKTGITVMPLIKVPGLKTVFRQPLEQSKTRRIPRVEMFRFSHQVPSYLLAGHEGHNAPKGCLELDPASTPLELLQVLTEAHLEEMEATGKGKEEYPSECVKNIEEEELVKNGKTKEKIIAEDVHKKVDTERKETREEKKMLVYKRRR</sequence>
<keyword evidence="2" id="KW-1185">Reference proteome</keyword>
<gene>
    <name evidence="1" type="ORF">Patl1_01227</name>
</gene>
<name>A0ACC1C8X6_9ROSI</name>